<dbReference type="EMBL" id="MFGO01000025">
    <property type="protein sequence ID" value="OGF40560.1"/>
    <property type="molecule type" value="Genomic_DNA"/>
</dbReference>
<organism evidence="3 4">
    <name type="scientific">Candidatus Falkowbacteria bacterium RIFOXYD2_FULL_34_120</name>
    <dbReference type="NCBI Taxonomy" id="1798007"/>
    <lineage>
        <taxon>Bacteria</taxon>
        <taxon>Candidatus Falkowiibacteriota</taxon>
    </lineage>
</organism>
<protein>
    <submittedName>
        <fullName evidence="3">Uncharacterized protein</fullName>
    </submittedName>
</protein>
<dbReference type="AlphaFoldDB" id="A0A1F5TNV6"/>
<name>A0A1F5TNV6_9BACT</name>
<evidence type="ECO:0000313" key="3">
    <source>
        <dbReference type="EMBL" id="OGF40560.1"/>
    </source>
</evidence>
<keyword evidence="1" id="KW-0175">Coiled coil</keyword>
<evidence type="ECO:0000256" key="1">
    <source>
        <dbReference type="SAM" id="Coils"/>
    </source>
</evidence>
<reference evidence="3 4" key="1">
    <citation type="journal article" date="2016" name="Nat. Commun.">
        <title>Thousands of microbial genomes shed light on interconnected biogeochemical processes in an aquifer system.</title>
        <authorList>
            <person name="Anantharaman K."/>
            <person name="Brown C.T."/>
            <person name="Hug L.A."/>
            <person name="Sharon I."/>
            <person name="Castelle C.J."/>
            <person name="Probst A.J."/>
            <person name="Thomas B.C."/>
            <person name="Singh A."/>
            <person name="Wilkins M.J."/>
            <person name="Karaoz U."/>
            <person name="Brodie E.L."/>
            <person name="Williams K.H."/>
            <person name="Hubbard S.S."/>
            <person name="Banfield J.F."/>
        </authorList>
    </citation>
    <scope>NUCLEOTIDE SEQUENCE [LARGE SCALE GENOMIC DNA]</scope>
</reference>
<comment type="caution">
    <text evidence="3">The sequence shown here is derived from an EMBL/GenBank/DDBJ whole genome shotgun (WGS) entry which is preliminary data.</text>
</comment>
<feature type="transmembrane region" description="Helical" evidence="2">
    <location>
        <begin position="12"/>
        <end position="30"/>
    </location>
</feature>
<gene>
    <name evidence="3" type="ORF">A2531_03455</name>
</gene>
<proteinExistence type="predicted"/>
<evidence type="ECO:0000313" key="4">
    <source>
        <dbReference type="Proteomes" id="UP000177579"/>
    </source>
</evidence>
<keyword evidence="2" id="KW-0812">Transmembrane</keyword>
<keyword evidence="2" id="KW-0472">Membrane</keyword>
<keyword evidence="2" id="KW-1133">Transmembrane helix</keyword>
<sequence length="297" mass="35293">MLQLIIKNYKKILFILFLFFVCVAGYYFYFSKKDLIDKHFFAFNIGFISEINNEFLIISIDSQDPLQENKEKKKKYQIDKSTTVFRELNQVKSEKEFREEEIIFKNYLLSDVENKNNIEAPSWYKVEKIIYTDLKIGDNVKVYYDNEDMAVKIILLKKSFNNNDDQYIKLDSRQSLSVYGEILRIDKINKIIEIKKTDAFLEEDLVKKNIIKISNSTQFFKRRIKDNQEFLKEQEEFNKKIQELKNLNQGIEQIKAPERFIVDGYSFDSLIVGDKILVNYGTTDDNKDINAEKIITD</sequence>
<dbReference type="Proteomes" id="UP000177579">
    <property type="component" value="Unassembled WGS sequence"/>
</dbReference>
<feature type="coiled-coil region" evidence="1">
    <location>
        <begin position="227"/>
        <end position="254"/>
    </location>
</feature>
<accession>A0A1F5TNV6</accession>
<evidence type="ECO:0000256" key="2">
    <source>
        <dbReference type="SAM" id="Phobius"/>
    </source>
</evidence>